<evidence type="ECO:0000256" key="1">
    <source>
        <dbReference type="SAM" id="MobiDB-lite"/>
    </source>
</evidence>
<proteinExistence type="predicted"/>
<evidence type="ECO:0000313" key="3">
    <source>
        <dbReference type="Proteomes" id="UP000235371"/>
    </source>
</evidence>
<accession>A0A2J6TJU0</accession>
<dbReference type="EMBL" id="KZ613782">
    <property type="protein sequence ID" value="PMD63258.1"/>
    <property type="molecule type" value="Genomic_DNA"/>
</dbReference>
<dbReference type="AlphaFoldDB" id="A0A2J6TJU0"/>
<dbReference type="OrthoDB" id="5416807at2759"/>
<keyword evidence="3" id="KW-1185">Reference proteome</keyword>
<feature type="compositionally biased region" description="Low complexity" evidence="1">
    <location>
        <begin position="27"/>
        <end position="46"/>
    </location>
</feature>
<reference evidence="2 3" key="1">
    <citation type="submission" date="2016-04" db="EMBL/GenBank/DDBJ databases">
        <title>A degradative enzymes factory behind the ericoid mycorrhizal symbiosis.</title>
        <authorList>
            <consortium name="DOE Joint Genome Institute"/>
            <person name="Martino E."/>
            <person name="Morin E."/>
            <person name="Grelet G."/>
            <person name="Kuo A."/>
            <person name="Kohler A."/>
            <person name="Daghino S."/>
            <person name="Barry K."/>
            <person name="Choi C."/>
            <person name="Cichocki N."/>
            <person name="Clum A."/>
            <person name="Copeland A."/>
            <person name="Hainaut M."/>
            <person name="Haridas S."/>
            <person name="Labutti K."/>
            <person name="Lindquist E."/>
            <person name="Lipzen A."/>
            <person name="Khouja H.-R."/>
            <person name="Murat C."/>
            <person name="Ohm R."/>
            <person name="Olson A."/>
            <person name="Spatafora J."/>
            <person name="Veneault-Fourrey C."/>
            <person name="Henrissat B."/>
            <person name="Grigoriev I."/>
            <person name="Martin F."/>
            <person name="Perotto S."/>
        </authorList>
    </citation>
    <scope>NUCLEOTIDE SEQUENCE [LARGE SCALE GENOMIC DNA]</scope>
    <source>
        <strain evidence="2 3">E</strain>
    </source>
</reference>
<sequence length="124" mass="13164">MAIPSTADSLKQVQEHTPTQTTEGSMTPHTPSNDPSTPSSSRPATRQGSPDSAFDEPLTQLSQQVTSFFGSVSSGGFPDPQPEKKAQPWKRVWRPGPQAPSEDGKLIVACPKICVYGSNNLGGL</sequence>
<feature type="region of interest" description="Disordered" evidence="1">
    <location>
        <begin position="1"/>
        <end position="104"/>
    </location>
</feature>
<feature type="compositionally biased region" description="Low complexity" evidence="1">
    <location>
        <begin position="62"/>
        <end position="77"/>
    </location>
</feature>
<feature type="compositionally biased region" description="Polar residues" evidence="1">
    <location>
        <begin position="1"/>
        <end position="25"/>
    </location>
</feature>
<dbReference type="RefSeq" id="XP_024740162.1">
    <property type="nucleotide sequence ID" value="XM_024879681.1"/>
</dbReference>
<evidence type="ECO:0000313" key="2">
    <source>
        <dbReference type="EMBL" id="PMD63258.1"/>
    </source>
</evidence>
<dbReference type="Proteomes" id="UP000235371">
    <property type="component" value="Unassembled WGS sequence"/>
</dbReference>
<protein>
    <submittedName>
        <fullName evidence="2">Uncharacterized protein</fullName>
    </submittedName>
</protein>
<name>A0A2J6TJU0_9HELO</name>
<dbReference type="InParanoid" id="A0A2J6TJU0"/>
<gene>
    <name evidence="2" type="ORF">K444DRAFT_610091</name>
</gene>
<dbReference type="GeneID" id="36587758"/>
<organism evidence="2 3">
    <name type="scientific">Hyaloscypha bicolor E</name>
    <dbReference type="NCBI Taxonomy" id="1095630"/>
    <lineage>
        <taxon>Eukaryota</taxon>
        <taxon>Fungi</taxon>
        <taxon>Dikarya</taxon>
        <taxon>Ascomycota</taxon>
        <taxon>Pezizomycotina</taxon>
        <taxon>Leotiomycetes</taxon>
        <taxon>Helotiales</taxon>
        <taxon>Hyaloscyphaceae</taxon>
        <taxon>Hyaloscypha</taxon>
        <taxon>Hyaloscypha bicolor</taxon>
    </lineage>
</organism>